<dbReference type="Pfam" id="PF01263">
    <property type="entry name" value="Aldose_epim"/>
    <property type="match status" value="1"/>
</dbReference>
<evidence type="ECO:0000256" key="4">
    <source>
        <dbReference type="PIRNR" id="PIRNR016020"/>
    </source>
</evidence>
<dbReference type="PIRSF" id="PIRSF016020">
    <property type="entry name" value="PHexose_mutarotase"/>
    <property type="match status" value="1"/>
</dbReference>
<gene>
    <name evidence="6" type="ORF">E9531_12765</name>
</gene>
<accession>A0A4V4GQV8</accession>
<dbReference type="PANTHER" id="PTHR11122">
    <property type="entry name" value="APOSPORY-ASSOCIATED PROTEIN C-RELATED"/>
    <property type="match status" value="1"/>
</dbReference>
<keyword evidence="7" id="KW-1185">Reference proteome</keyword>
<comment type="caution">
    <text evidence="6">The sequence shown here is derived from an EMBL/GenBank/DDBJ whole genome shotgun (WGS) entry which is preliminary data.</text>
</comment>
<proteinExistence type="inferred from homology"/>
<dbReference type="GO" id="GO:0047938">
    <property type="term" value="F:glucose-6-phosphate 1-epimerase activity"/>
    <property type="evidence" value="ECO:0007669"/>
    <property type="project" value="UniProtKB-UniRule"/>
</dbReference>
<evidence type="ECO:0000256" key="2">
    <source>
        <dbReference type="ARBA" id="ARBA00005866"/>
    </source>
</evidence>
<dbReference type="InterPro" id="IPR014718">
    <property type="entry name" value="GH-type_carb-bd"/>
</dbReference>
<organism evidence="6 7">
    <name type="scientific">Lampropedia puyangensis</name>
    <dbReference type="NCBI Taxonomy" id="1330072"/>
    <lineage>
        <taxon>Bacteria</taxon>
        <taxon>Pseudomonadati</taxon>
        <taxon>Pseudomonadota</taxon>
        <taxon>Betaproteobacteria</taxon>
        <taxon>Burkholderiales</taxon>
        <taxon>Comamonadaceae</taxon>
        <taxon>Lampropedia</taxon>
    </lineage>
</organism>
<dbReference type="EC" id="5.1.3.15" evidence="4"/>
<protein>
    <recommendedName>
        <fullName evidence="4">Putative glucose-6-phosphate 1-epimerase</fullName>
        <ecNumber evidence="4">5.1.3.15</ecNumber>
    </recommendedName>
</protein>
<evidence type="ECO:0000313" key="7">
    <source>
        <dbReference type="Proteomes" id="UP000308917"/>
    </source>
</evidence>
<comment type="similarity">
    <text evidence="2 4">Belongs to the glucose-6-phosphate 1-epimerase family.</text>
</comment>
<dbReference type="InterPro" id="IPR008183">
    <property type="entry name" value="Aldose_1/G6P_1-epimerase"/>
</dbReference>
<evidence type="ECO:0000256" key="1">
    <source>
        <dbReference type="ARBA" id="ARBA00001096"/>
    </source>
</evidence>
<dbReference type="SUPFAM" id="SSF74650">
    <property type="entry name" value="Galactose mutarotase-like"/>
    <property type="match status" value="1"/>
</dbReference>
<dbReference type="OrthoDB" id="9790727at2"/>
<dbReference type="Proteomes" id="UP000308917">
    <property type="component" value="Unassembled WGS sequence"/>
</dbReference>
<dbReference type="EMBL" id="STFG01000015">
    <property type="protein sequence ID" value="THT99265.1"/>
    <property type="molecule type" value="Genomic_DNA"/>
</dbReference>
<dbReference type="GO" id="GO:0005975">
    <property type="term" value="P:carbohydrate metabolic process"/>
    <property type="evidence" value="ECO:0007669"/>
    <property type="project" value="InterPro"/>
</dbReference>
<evidence type="ECO:0000256" key="5">
    <source>
        <dbReference type="PIRSR" id="PIRSR016020-1"/>
    </source>
</evidence>
<name>A0A4V4GQV8_9BURK</name>
<dbReference type="PANTHER" id="PTHR11122:SF13">
    <property type="entry name" value="GLUCOSE-6-PHOSPHATE 1-EPIMERASE"/>
    <property type="match status" value="1"/>
</dbReference>
<dbReference type="CDD" id="cd09020">
    <property type="entry name" value="D-hex-6-P-epi_like"/>
    <property type="match status" value="1"/>
</dbReference>
<comment type="catalytic activity">
    <reaction evidence="1">
        <text>alpha-D-glucose 6-phosphate = beta-D-glucose 6-phosphate</text>
        <dbReference type="Rhea" id="RHEA:16249"/>
        <dbReference type="ChEBI" id="CHEBI:58225"/>
        <dbReference type="ChEBI" id="CHEBI:58247"/>
        <dbReference type="EC" id="5.1.3.15"/>
    </reaction>
</comment>
<keyword evidence="3 4" id="KW-0413">Isomerase</keyword>
<dbReference type="RefSeq" id="WP_136574158.1">
    <property type="nucleotide sequence ID" value="NZ_STFG01000015.1"/>
</dbReference>
<reference evidence="6 7" key="1">
    <citation type="journal article" date="2015" name="Antonie Van Leeuwenhoek">
        <title>Lampropedia puyangensis sp. nov., isolated from symptomatic bark of Populus ? euramericana canker and emended description of Lampropedia hyalina (Ehrenberg 1832) Lee et al. 2004.</title>
        <authorList>
            <person name="Li Y."/>
            <person name="Wang T."/>
            <person name="Piao C.G."/>
            <person name="Wang L.F."/>
            <person name="Tian G.Z."/>
            <person name="Zhu T.H."/>
            <person name="Guo M.W."/>
        </authorList>
    </citation>
    <scope>NUCLEOTIDE SEQUENCE [LARGE SCALE GENOMIC DNA]</scope>
    <source>
        <strain evidence="6 7">2-bin</strain>
    </source>
</reference>
<evidence type="ECO:0000256" key="3">
    <source>
        <dbReference type="ARBA" id="ARBA00023235"/>
    </source>
</evidence>
<dbReference type="InterPro" id="IPR025532">
    <property type="entry name" value="G6P_1-epimerase"/>
</dbReference>
<sequence length="294" mass="32668">MALKPTSSASTVVPWCDFHGQPAVRLVASWGDCVTVLQQGGQVVSWMTADGREQLYLSPQARWNGQDAIRGGVPICFPQFNQRGPLIKHGFARHLPWQCVSVNESQISFVLADGALTRRLWPHAFRVELAVELSPGALRLQLQVQNTDTQPWAFTAALHTYVQVPDVVQVHLMGLHGAQRWDAVRDVHGIQEGAARFGQEFDCVFQSQPEQVLRLLMDGAPSDAPRSLLDITQSVSCPQTVVWNPGPRLGARLNDMPDDGWRHMLCIEAACIDAPVTLAPTQRWQAWQTLRCRA</sequence>
<feature type="active site" evidence="5">
    <location>
        <position position="159"/>
    </location>
</feature>
<dbReference type="GO" id="GO:0030246">
    <property type="term" value="F:carbohydrate binding"/>
    <property type="evidence" value="ECO:0007669"/>
    <property type="project" value="UniProtKB-UniRule"/>
</dbReference>
<evidence type="ECO:0000313" key="6">
    <source>
        <dbReference type="EMBL" id="THT99265.1"/>
    </source>
</evidence>
<dbReference type="InterPro" id="IPR011013">
    <property type="entry name" value="Gal_mutarotase_sf_dom"/>
</dbReference>
<dbReference type="AlphaFoldDB" id="A0A4V4GQV8"/>
<feature type="active site" evidence="5">
    <location>
        <position position="268"/>
    </location>
</feature>
<dbReference type="GO" id="GO:0005737">
    <property type="term" value="C:cytoplasm"/>
    <property type="evidence" value="ECO:0007669"/>
    <property type="project" value="TreeGrafter"/>
</dbReference>
<dbReference type="Gene3D" id="2.70.98.10">
    <property type="match status" value="1"/>
</dbReference>